<feature type="non-terminal residue" evidence="1">
    <location>
        <position position="72"/>
    </location>
</feature>
<gene>
    <name evidence="1" type="primary">ORF32691</name>
</gene>
<sequence length="72" mass="7804">DSPDALSQRLNVPEDRPEQLIFDLEELVNGRTGHGNSGIESKGGSNITSIYSKRSSPVNVNMLNHIYAPGLP</sequence>
<name>A0A0B6YQ89_9EUPU</name>
<proteinExistence type="predicted"/>
<feature type="non-terminal residue" evidence="1">
    <location>
        <position position="1"/>
    </location>
</feature>
<evidence type="ECO:0000313" key="1">
    <source>
        <dbReference type="EMBL" id="CEK58317.1"/>
    </source>
</evidence>
<protein>
    <submittedName>
        <fullName evidence="1">Uncharacterized protein</fullName>
    </submittedName>
</protein>
<organism evidence="1">
    <name type="scientific">Arion vulgaris</name>
    <dbReference type="NCBI Taxonomy" id="1028688"/>
    <lineage>
        <taxon>Eukaryota</taxon>
        <taxon>Metazoa</taxon>
        <taxon>Spiralia</taxon>
        <taxon>Lophotrochozoa</taxon>
        <taxon>Mollusca</taxon>
        <taxon>Gastropoda</taxon>
        <taxon>Heterobranchia</taxon>
        <taxon>Euthyneura</taxon>
        <taxon>Panpulmonata</taxon>
        <taxon>Eupulmonata</taxon>
        <taxon>Stylommatophora</taxon>
        <taxon>Helicina</taxon>
        <taxon>Arionoidea</taxon>
        <taxon>Arionidae</taxon>
        <taxon>Arion</taxon>
    </lineage>
</organism>
<reference evidence="1" key="1">
    <citation type="submission" date="2014-12" db="EMBL/GenBank/DDBJ databases">
        <title>Insight into the proteome of Arion vulgaris.</title>
        <authorList>
            <person name="Aradska J."/>
            <person name="Bulat T."/>
            <person name="Smidak R."/>
            <person name="Sarate P."/>
            <person name="Gangsoo J."/>
            <person name="Sialana F."/>
            <person name="Bilban M."/>
            <person name="Lubec G."/>
        </authorList>
    </citation>
    <scope>NUCLEOTIDE SEQUENCE</scope>
    <source>
        <tissue evidence="1">Skin</tissue>
    </source>
</reference>
<accession>A0A0B6YQ89</accession>
<dbReference type="AlphaFoldDB" id="A0A0B6YQ89"/>
<dbReference type="EMBL" id="HACG01011452">
    <property type="protein sequence ID" value="CEK58317.1"/>
    <property type="molecule type" value="Transcribed_RNA"/>
</dbReference>